<dbReference type="InterPro" id="IPR029045">
    <property type="entry name" value="ClpP/crotonase-like_dom_sf"/>
</dbReference>
<dbReference type="InterPro" id="IPR000438">
    <property type="entry name" value="Acetyl_CoA_COase_Trfase_b_su"/>
</dbReference>
<evidence type="ECO:0000256" key="11">
    <source>
        <dbReference type="ARBA" id="ARBA00023160"/>
    </source>
</evidence>
<organism evidence="15 16">
    <name type="scientific">candidate division WOR-3 bacterium 4484_18</name>
    <dbReference type="NCBI Taxonomy" id="2020626"/>
    <lineage>
        <taxon>Bacteria</taxon>
        <taxon>Bacteria division WOR-3</taxon>
    </lineage>
</organism>
<keyword evidence="11 13" id="KW-0275">Fatty acid biosynthesis</keyword>
<name>A0A257LU90_UNCW3</name>
<evidence type="ECO:0000256" key="7">
    <source>
        <dbReference type="ARBA" id="ARBA00022832"/>
    </source>
</evidence>
<evidence type="ECO:0000256" key="4">
    <source>
        <dbReference type="ARBA" id="ARBA00022723"/>
    </source>
</evidence>
<feature type="binding site" evidence="13">
    <location>
        <position position="25"/>
    </location>
    <ligand>
        <name>Zn(2+)</name>
        <dbReference type="ChEBI" id="CHEBI:29105"/>
    </ligand>
</feature>
<dbReference type="GO" id="GO:0003989">
    <property type="term" value="F:acetyl-CoA carboxylase activity"/>
    <property type="evidence" value="ECO:0007669"/>
    <property type="project" value="InterPro"/>
</dbReference>
<keyword evidence="9 13" id="KW-0067">ATP-binding</keyword>
<dbReference type="EC" id="2.1.3.15" evidence="13"/>
<dbReference type="GO" id="GO:2001295">
    <property type="term" value="P:malonyl-CoA biosynthetic process"/>
    <property type="evidence" value="ECO:0007669"/>
    <property type="project" value="UniProtKB-UniRule"/>
</dbReference>
<evidence type="ECO:0000256" key="9">
    <source>
        <dbReference type="ARBA" id="ARBA00022840"/>
    </source>
</evidence>
<dbReference type="Gene3D" id="3.90.226.10">
    <property type="entry name" value="2-enoyl-CoA Hydratase, Chain A, domain 1"/>
    <property type="match status" value="1"/>
</dbReference>
<dbReference type="EMBL" id="NMUJ01000015">
    <property type="protein sequence ID" value="OYV03217.1"/>
    <property type="molecule type" value="Genomic_DNA"/>
</dbReference>
<dbReference type="Proteomes" id="UP000216312">
    <property type="component" value="Unassembled WGS sequence"/>
</dbReference>
<evidence type="ECO:0000313" key="16">
    <source>
        <dbReference type="Proteomes" id="UP000216312"/>
    </source>
</evidence>
<dbReference type="InterPro" id="IPR011762">
    <property type="entry name" value="COA_CT_N"/>
</dbReference>
<keyword evidence="10 13" id="KW-0443">Lipid metabolism</keyword>
<feature type="zinc finger region" description="C4-type" evidence="13">
    <location>
        <begin position="25"/>
        <end position="47"/>
    </location>
</feature>
<protein>
    <recommendedName>
        <fullName evidence="13">Acetyl-coenzyme A carboxylase carboxyl transferase subunit beta</fullName>
        <shortName evidence="13">ACCase subunit beta</shortName>
        <shortName evidence="13">Acetyl-CoA carboxylase carboxyltransferase subunit beta</shortName>
        <ecNumber evidence="13">2.1.3.15</ecNumber>
    </recommendedName>
</protein>
<dbReference type="SUPFAM" id="SSF52096">
    <property type="entry name" value="ClpP/crotonase"/>
    <property type="match status" value="1"/>
</dbReference>
<dbReference type="NCBIfam" id="TIGR00515">
    <property type="entry name" value="accD"/>
    <property type="match status" value="1"/>
</dbReference>
<evidence type="ECO:0000256" key="1">
    <source>
        <dbReference type="ARBA" id="ARBA00004496"/>
    </source>
</evidence>
<comment type="function">
    <text evidence="12 13">Component of the acetyl coenzyme A carboxylase (ACC) complex. Biotin carboxylase (BC) catalyzes the carboxylation of biotin on its carrier protein (BCCP) and then the CO(2) group is transferred by the transcarboxylase to acetyl-CoA to form malonyl-CoA.</text>
</comment>
<evidence type="ECO:0000256" key="10">
    <source>
        <dbReference type="ARBA" id="ARBA00023098"/>
    </source>
</evidence>
<reference evidence="16" key="1">
    <citation type="submission" date="2017-07" db="EMBL/GenBank/DDBJ databases">
        <title>Novel pathways for hydrocarbon cycling and metabolic interdependencies in hydrothermal sediment communities.</title>
        <authorList>
            <person name="Dombrowski N."/>
            <person name="Seitz K."/>
            <person name="Teske A."/>
            <person name="Baker B."/>
        </authorList>
    </citation>
    <scope>NUCLEOTIDE SEQUENCE [LARGE SCALE GENOMIC DNA]</scope>
</reference>
<keyword evidence="5 13" id="KW-0547">Nucleotide-binding</keyword>
<dbReference type="GO" id="GO:0008270">
    <property type="term" value="F:zinc ion binding"/>
    <property type="evidence" value="ECO:0007669"/>
    <property type="project" value="UniProtKB-UniRule"/>
</dbReference>
<accession>A0A257LU90</accession>
<dbReference type="GO" id="GO:0006633">
    <property type="term" value="P:fatty acid biosynthetic process"/>
    <property type="evidence" value="ECO:0007669"/>
    <property type="project" value="UniProtKB-KW"/>
</dbReference>
<comment type="catalytic activity">
    <reaction evidence="13">
        <text>N(6)-carboxybiotinyl-L-lysyl-[protein] + acetyl-CoA = N(6)-biotinyl-L-lysyl-[protein] + malonyl-CoA</text>
        <dbReference type="Rhea" id="RHEA:54728"/>
        <dbReference type="Rhea" id="RHEA-COMP:10505"/>
        <dbReference type="Rhea" id="RHEA-COMP:10506"/>
        <dbReference type="ChEBI" id="CHEBI:57288"/>
        <dbReference type="ChEBI" id="CHEBI:57384"/>
        <dbReference type="ChEBI" id="CHEBI:83144"/>
        <dbReference type="ChEBI" id="CHEBI:83145"/>
        <dbReference type="EC" id="2.1.3.15"/>
    </reaction>
</comment>
<dbReference type="PROSITE" id="PS50980">
    <property type="entry name" value="COA_CT_NTER"/>
    <property type="match status" value="1"/>
</dbReference>
<keyword evidence="7 13" id="KW-0276">Fatty acid metabolism</keyword>
<feature type="binding site" evidence="13">
    <location>
        <position position="44"/>
    </location>
    <ligand>
        <name>Zn(2+)</name>
        <dbReference type="ChEBI" id="CHEBI:29105"/>
    </ligand>
</feature>
<evidence type="ECO:0000256" key="5">
    <source>
        <dbReference type="ARBA" id="ARBA00022741"/>
    </source>
</evidence>
<dbReference type="GO" id="GO:0016743">
    <property type="term" value="F:carboxyl- or carbamoyltransferase activity"/>
    <property type="evidence" value="ECO:0007669"/>
    <property type="project" value="UniProtKB-UniRule"/>
</dbReference>
<feature type="domain" description="CoA carboxyltransferase N-terminal" evidence="14">
    <location>
        <begin position="21"/>
        <end position="276"/>
    </location>
</feature>
<evidence type="ECO:0000259" key="14">
    <source>
        <dbReference type="PROSITE" id="PS50980"/>
    </source>
</evidence>
<feature type="binding site" evidence="13">
    <location>
        <position position="47"/>
    </location>
    <ligand>
        <name>Zn(2+)</name>
        <dbReference type="ChEBI" id="CHEBI:29105"/>
    </ligand>
</feature>
<dbReference type="AlphaFoldDB" id="A0A257LU90"/>
<evidence type="ECO:0000313" key="15">
    <source>
        <dbReference type="EMBL" id="OYV03217.1"/>
    </source>
</evidence>
<comment type="pathway">
    <text evidence="13">Lipid metabolism; malonyl-CoA biosynthesis; malonyl-CoA from acetyl-CoA: step 1/1.</text>
</comment>
<proteinExistence type="inferred from homology"/>
<comment type="caution">
    <text evidence="15">The sequence shown here is derived from an EMBL/GenBank/DDBJ whole genome shotgun (WGS) entry which is preliminary data.</text>
</comment>
<dbReference type="Pfam" id="PF17848">
    <property type="entry name" value="Zn_ribbon_ACC"/>
    <property type="match status" value="1"/>
</dbReference>
<comment type="subunit">
    <text evidence="13">Acetyl-CoA carboxylase is a heterohexamer composed of biotin carboxyl carrier protein (AccB), biotin carboxylase (AccC) and two subunits each of ACCase subunit alpha (AccA) and ACCase subunit beta (AccD).</text>
</comment>
<dbReference type="Pfam" id="PF01039">
    <property type="entry name" value="Carboxyl_trans"/>
    <property type="match status" value="1"/>
</dbReference>
<gene>
    <name evidence="13" type="primary">accD</name>
    <name evidence="15" type="ORF">CGW93_01885</name>
</gene>
<feature type="binding site" evidence="13">
    <location>
        <position position="28"/>
    </location>
    <ligand>
        <name>Zn(2+)</name>
        <dbReference type="ChEBI" id="CHEBI:29105"/>
    </ligand>
</feature>
<evidence type="ECO:0000256" key="6">
    <source>
        <dbReference type="ARBA" id="ARBA00022771"/>
    </source>
</evidence>
<evidence type="ECO:0000256" key="3">
    <source>
        <dbReference type="ARBA" id="ARBA00022679"/>
    </source>
</evidence>
<dbReference type="PRINTS" id="PR01070">
    <property type="entry name" value="ACCCTRFRASEB"/>
</dbReference>
<dbReference type="PANTHER" id="PTHR42995">
    <property type="entry name" value="ACETYL-COENZYME A CARBOXYLASE CARBOXYL TRANSFERASE SUBUNIT BETA, CHLOROPLASTIC"/>
    <property type="match status" value="1"/>
</dbReference>
<keyword evidence="4 13" id="KW-0479">Metal-binding</keyword>
<keyword evidence="3 13" id="KW-0808">Transferase</keyword>
<keyword evidence="2 13" id="KW-0444">Lipid biosynthesis</keyword>
<evidence type="ECO:0000256" key="13">
    <source>
        <dbReference type="HAMAP-Rule" id="MF_01395"/>
    </source>
</evidence>
<dbReference type="InterPro" id="IPR034733">
    <property type="entry name" value="AcCoA_carboxyl_beta"/>
</dbReference>
<evidence type="ECO:0000256" key="12">
    <source>
        <dbReference type="ARBA" id="ARBA00025280"/>
    </source>
</evidence>
<dbReference type="HAMAP" id="MF_01395">
    <property type="entry name" value="AcetylCoA_CT_beta"/>
    <property type="match status" value="1"/>
</dbReference>
<dbReference type="PANTHER" id="PTHR42995:SF5">
    <property type="entry name" value="ACETYL-COENZYME A CARBOXYLASE CARBOXYL TRANSFERASE SUBUNIT BETA, CHLOROPLASTIC"/>
    <property type="match status" value="1"/>
</dbReference>
<sequence length="276" mass="30653">MIFRRKKKLKPVPPKPVPDGLWLKCDKCNNILYRKELEKNLSVCPKCGHHFRIPARRYVEILTDGFEEFDKNISPANPLNFREYEEKLHKDQQKTGLKDAIATGKAKIGPHTVALGVMDFFFRGGSMGSVVGEKVKRLICYAMENDLPLVIVGASGGARMQEGILSLMQMAKTAATLAEFHENGGLFISVLTDPTMAGVMASYASLGDIIIAEPGALIGFAGPRVIQQTIKKELPPGFQRAEFMLKHGMVDIVVPRQKLKDTIIKILDFFSDGEKH</sequence>
<comment type="cofactor">
    <cofactor evidence="13">
        <name>Zn(2+)</name>
        <dbReference type="ChEBI" id="CHEBI:29105"/>
    </cofactor>
    <text evidence="13">Binds 1 zinc ion per subunit.</text>
</comment>
<dbReference type="UniPathway" id="UPA00655">
    <property type="reaction ID" value="UER00711"/>
</dbReference>
<comment type="subcellular location">
    <subcellularLocation>
        <location evidence="1 13">Cytoplasm</location>
    </subcellularLocation>
</comment>
<dbReference type="GO" id="GO:0005524">
    <property type="term" value="F:ATP binding"/>
    <property type="evidence" value="ECO:0007669"/>
    <property type="project" value="UniProtKB-KW"/>
</dbReference>
<keyword evidence="13" id="KW-0963">Cytoplasm</keyword>
<comment type="similarity">
    <text evidence="13">Belongs to the AccD/PCCB family.</text>
</comment>
<keyword evidence="8 13" id="KW-0862">Zinc</keyword>
<dbReference type="GO" id="GO:0009317">
    <property type="term" value="C:acetyl-CoA carboxylase complex"/>
    <property type="evidence" value="ECO:0007669"/>
    <property type="project" value="InterPro"/>
</dbReference>
<keyword evidence="6 13" id="KW-0863">Zinc-finger</keyword>
<evidence type="ECO:0000256" key="8">
    <source>
        <dbReference type="ARBA" id="ARBA00022833"/>
    </source>
</evidence>
<evidence type="ECO:0000256" key="2">
    <source>
        <dbReference type="ARBA" id="ARBA00022516"/>
    </source>
</evidence>
<dbReference type="InterPro" id="IPR041010">
    <property type="entry name" value="Znf-ACC"/>
</dbReference>